<evidence type="ECO:0000259" key="5">
    <source>
        <dbReference type="Pfam" id="PF01625"/>
    </source>
</evidence>
<sequence>MQKITLGAGCFWCVETAFRRLRGVQSAVSGYSGGRTPNPTYESICSGSTGHAEVVQVEYNPTVIDTEKILEVFFFVHDPTQLNRQGNDVGTQYRSAVFYHNDEQKTLAQKLIDELNASGKLKSKVVTEVTKFEKFFPAEDYHQDYFNRNPGQGYCAAVVRPKVEKFLKTYKEYLI</sequence>
<dbReference type="InterPro" id="IPR002569">
    <property type="entry name" value="Met_Sox_Rdtase_MsrA_dom"/>
</dbReference>
<feature type="domain" description="Peptide methionine sulphoxide reductase MsrA" evidence="5">
    <location>
        <begin position="3"/>
        <end position="155"/>
    </location>
</feature>
<protein>
    <recommendedName>
        <fullName evidence="2">peptide-methionine (S)-S-oxide reductase</fullName>
        <ecNumber evidence="2">1.8.4.11</ecNumber>
    </recommendedName>
    <alternativeName>
        <fullName evidence="4">Peptide-methionine (S)-S-oxide reductase</fullName>
    </alternativeName>
</protein>
<dbReference type="Gene3D" id="3.30.1060.10">
    <property type="entry name" value="Peptide methionine sulphoxide reductase MsrA"/>
    <property type="match status" value="1"/>
</dbReference>
<evidence type="ECO:0000256" key="3">
    <source>
        <dbReference type="ARBA" id="ARBA00023002"/>
    </source>
</evidence>
<evidence type="ECO:0000313" key="7">
    <source>
        <dbReference type="Proteomes" id="UP000276133"/>
    </source>
</evidence>
<dbReference type="EMBL" id="REGN01005430">
    <property type="protein sequence ID" value="RNA13398.1"/>
    <property type="molecule type" value="Genomic_DNA"/>
</dbReference>
<dbReference type="OrthoDB" id="77405at2759"/>
<dbReference type="SUPFAM" id="SSF55068">
    <property type="entry name" value="Peptide methionine sulfoxide reductase"/>
    <property type="match status" value="1"/>
</dbReference>
<dbReference type="Pfam" id="PF01625">
    <property type="entry name" value="PMSR"/>
    <property type="match status" value="1"/>
</dbReference>
<gene>
    <name evidence="6" type="ORF">BpHYR1_028374</name>
</gene>
<accession>A0A3M7QR12</accession>
<dbReference type="Proteomes" id="UP000276133">
    <property type="component" value="Unassembled WGS sequence"/>
</dbReference>
<dbReference type="HAMAP" id="MF_01401">
    <property type="entry name" value="MsrA"/>
    <property type="match status" value="1"/>
</dbReference>
<dbReference type="EC" id="1.8.4.11" evidence="2"/>
<dbReference type="PANTHER" id="PTHR43774:SF1">
    <property type="entry name" value="PEPTIDE METHIONINE SULFOXIDE REDUCTASE MSRA 2"/>
    <property type="match status" value="1"/>
</dbReference>
<keyword evidence="3 6" id="KW-0560">Oxidoreductase</keyword>
<evidence type="ECO:0000256" key="2">
    <source>
        <dbReference type="ARBA" id="ARBA00012502"/>
    </source>
</evidence>
<dbReference type="STRING" id="10195.A0A3M7QR12"/>
<evidence type="ECO:0000256" key="1">
    <source>
        <dbReference type="ARBA" id="ARBA00005591"/>
    </source>
</evidence>
<keyword evidence="7" id="KW-1185">Reference proteome</keyword>
<proteinExistence type="inferred from homology"/>
<organism evidence="6 7">
    <name type="scientific">Brachionus plicatilis</name>
    <name type="common">Marine rotifer</name>
    <name type="synonym">Brachionus muelleri</name>
    <dbReference type="NCBI Taxonomy" id="10195"/>
    <lineage>
        <taxon>Eukaryota</taxon>
        <taxon>Metazoa</taxon>
        <taxon>Spiralia</taxon>
        <taxon>Gnathifera</taxon>
        <taxon>Rotifera</taxon>
        <taxon>Eurotatoria</taxon>
        <taxon>Monogononta</taxon>
        <taxon>Pseudotrocha</taxon>
        <taxon>Ploima</taxon>
        <taxon>Brachionidae</taxon>
        <taxon>Brachionus</taxon>
    </lineage>
</organism>
<evidence type="ECO:0000256" key="4">
    <source>
        <dbReference type="ARBA" id="ARBA00030643"/>
    </source>
</evidence>
<comment type="caution">
    <text evidence="6">The sequence shown here is derived from an EMBL/GenBank/DDBJ whole genome shotgun (WGS) entry which is preliminary data.</text>
</comment>
<reference evidence="6 7" key="1">
    <citation type="journal article" date="2018" name="Sci. Rep.">
        <title>Genomic signatures of local adaptation to the degree of environmental predictability in rotifers.</title>
        <authorList>
            <person name="Franch-Gras L."/>
            <person name="Hahn C."/>
            <person name="Garcia-Roger E.M."/>
            <person name="Carmona M.J."/>
            <person name="Serra M."/>
            <person name="Gomez A."/>
        </authorList>
    </citation>
    <scope>NUCLEOTIDE SEQUENCE [LARGE SCALE GENOMIC DNA]</scope>
    <source>
        <strain evidence="6">HYR1</strain>
    </source>
</reference>
<dbReference type="InterPro" id="IPR036509">
    <property type="entry name" value="Met_Sox_Rdtase_MsrA_sf"/>
</dbReference>
<dbReference type="AlphaFoldDB" id="A0A3M7QR12"/>
<evidence type="ECO:0000313" key="6">
    <source>
        <dbReference type="EMBL" id="RNA13398.1"/>
    </source>
</evidence>
<dbReference type="NCBIfam" id="TIGR00401">
    <property type="entry name" value="msrA"/>
    <property type="match status" value="1"/>
</dbReference>
<comment type="similarity">
    <text evidence="1">Belongs to the MsrA Met sulfoxide reductase family.</text>
</comment>
<name>A0A3M7QR12_BRAPC</name>
<dbReference type="GO" id="GO:0008113">
    <property type="term" value="F:peptide-methionine (S)-S-oxide reductase activity"/>
    <property type="evidence" value="ECO:0007669"/>
    <property type="project" value="UniProtKB-EC"/>
</dbReference>
<dbReference type="PANTHER" id="PTHR43774">
    <property type="entry name" value="PEPTIDE METHIONINE SULFOXIDE REDUCTASE"/>
    <property type="match status" value="1"/>
</dbReference>